<keyword evidence="10" id="KW-1185">Reference proteome</keyword>
<name>A0ABD2J8I9_HETSC</name>
<keyword evidence="4" id="KW-0255">Endonuclease</keyword>
<dbReference type="InterPro" id="IPR041373">
    <property type="entry name" value="RT_RNaseH"/>
</dbReference>
<evidence type="ECO:0000256" key="5">
    <source>
        <dbReference type="ARBA" id="ARBA00022801"/>
    </source>
</evidence>
<keyword evidence="6" id="KW-0695">RNA-directed DNA polymerase</keyword>
<evidence type="ECO:0000256" key="4">
    <source>
        <dbReference type="ARBA" id="ARBA00022759"/>
    </source>
</evidence>
<keyword evidence="5" id="KW-0378">Hydrolase</keyword>
<dbReference type="EMBL" id="JBICCN010000186">
    <property type="protein sequence ID" value="KAL3086843.1"/>
    <property type="molecule type" value="Genomic_DNA"/>
</dbReference>
<keyword evidence="1" id="KW-0808">Transferase</keyword>
<keyword evidence="2" id="KW-0548">Nucleotidyltransferase</keyword>
<dbReference type="GO" id="GO:0016787">
    <property type="term" value="F:hydrolase activity"/>
    <property type="evidence" value="ECO:0007669"/>
    <property type="project" value="UniProtKB-KW"/>
</dbReference>
<reference evidence="9 10" key="1">
    <citation type="submission" date="2024-10" db="EMBL/GenBank/DDBJ databases">
        <authorList>
            <person name="Kim D."/>
        </authorList>
    </citation>
    <scope>NUCLEOTIDE SEQUENCE [LARGE SCALE GENOMIC DNA]</scope>
    <source>
        <strain evidence="9">Taebaek</strain>
    </source>
</reference>
<evidence type="ECO:0000256" key="1">
    <source>
        <dbReference type="ARBA" id="ARBA00022679"/>
    </source>
</evidence>
<dbReference type="Gene3D" id="3.10.10.10">
    <property type="entry name" value="HIV Type 1 Reverse Transcriptase, subunit A, domain 1"/>
    <property type="match status" value="1"/>
</dbReference>
<dbReference type="GO" id="GO:0003964">
    <property type="term" value="F:RNA-directed DNA polymerase activity"/>
    <property type="evidence" value="ECO:0007669"/>
    <property type="project" value="UniProtKB-KW"/>
</dbReference>
<dbReference type="PANTHER" id="PTHR37984">
    <property type="entry name" value="PROTEIN CBG26694"/>
    <property type="match status" value="1"/>
</dbReference>
<comment type="caution">
    <text evidence="9">The sequence shown here is derived from an EMBL/GenBank/DDBJ whole genome shotgun (WGS) entry which is preliminary data.</text>
</comment>
<gene>
    <name evidence="9" type="ORF">niasHS_008144</name>
</gene>
<dbReference type="PANTHER" id="PTHR37984:SF5">
    <property type="entry name" value="PROTEIN NYNRIN-LIKE"/>
    <property type="match status" value="1"/>
</dbReference>
<dbReference type="Pfam" id="PF17917">
    <property type="entry name" value="RT_RNaseH"/>
    <property type="match status" value="1"/>
</dbReference>
<organism evidence="9 10">
    <name type="scientific">Heterodera schachtii</name>
    <name type="common">Sugarbeet cyst nematode worm</name>
    <name type="synonym">Tylenchus schachtii</name>
    <dbReference type="NCBI Taxonomy" id="97005"/>
    <lineage>
        <taxon>Eukaryota</taxon>
        <taxon>Metazoa</taxon>
        <taxon>Ecdysozoa</taxon>
        <taxon>Nematoda</taxon>
        <taxon>Chromadorea</taxon>
        <taxon>Rhabditida</taxon>
        <taxon>Tylenchina</taxon>
        <taxon>Tylenchomorpha</taxon>
        <taxon>Tylenchoidea</taxon>
        <taxon>Heteroderidae</taxon>
        <taxon>Heteroderinae</taxon>
        <taxon>Heterodera</taxon>
    </lineage>
</organism>
<dbReference type="AlphaFoldDB" id="A0ABD2J8I9"/>
<proteinExistence type="predicted"/>
<sequence>MNALRIGGLMVNTLNGSTRLMEVTIWVDDNPIKFVLDSGAGLTVLDEDAHLATGKPQLTHCNEQAVYHDEGSENVADFSTEDHVDGAPNKISACFCGGTWTLHKSKGSFGIEARCCSLLLSSPASALQHTVGSLEEELDRFLEQKVIKHVDHTHWAAPIVLVKKANGSARIVPIFRPKFHKYLFGRHFVLQTDHKLLLSIFGNKKGIKACTANRLQRWAITLLGYKFEIEYQNTADFGQADVWSRLIAKTPVPNNEVIIANIRESNETGVLNFVSKTLPLDHNDLANAAKNDQVTQKVKKVVCSHWPAKNKMAADIVIPDHALKPRTTLDLLKPKLKAPIIRDEAMEKQFNRRHGTKPRSFALAIRFSLGIVFLSLGASGKLLVRSTDENGTNALNVFNDAFDLPLAPPLVQHGGQAQLPVVAPFAVIAPALDEEPVVEEADQAPEVPAQRRSQRNRRAPQRYSP</sequence>
<evidence type="ECO:0000256" key="7">
    <source>
        <dbReference type="SAM" id="MobiDB-lite"/>
    </source>
</evidence>
<keyword evidence="3" id="KW-0540">Nuclease</keyword>
<dbReference type="GO" id="GO:0004519">
    <property type="term" value="F:endonuclease activity"/>
    <property type="evidence" value="ECO:0007669"/>
    <property type="project" value="UniProtKB-KW"/>
</dbReference>
<dbReference type="Proteomes" id="UP001620645">
    <property type="component" value="Unassembled WGS sequence"/>
</dbReference>
<dbReference type="SUPFAM" id="SSF56672">
    <property type="entry name" value="DNA/RNA polymerases"/>
    <property type="match status" value="1"/>
</dbReference>
<evidence type="ECO:0000313" key="9">
    <source>
        <dbReference type="EMBL" id="KAL3086843.1"/>
    </source>
</evidence>
<evidence type="ECO:0000256" key="2">
    <source>
        <dbReference type="ARBA" id="ARBA00022695"/>
    </source>
</evidence>
<feature type="domain" description="Reverse transcriptase RNase H-like" evidence="8">
    <location>
        <begin position="178"/>
        <end position="225"/>
    </location>
</feature>
<feature type="compositionally biased region" description="Basic residues" evidence="7">
    <location>
        <begin position="452"/>
        <end position="465"/>
    </location>
</feature>
<evidence type="ECO:0000256" key="6">
    <source>
        <dbReference type="ARBA" id="ARBA00022918"/>
    </source>
</evidence>
<evidence type="ECO:0000259" key="8">
    <source>
        <dbReference type="Pfam" id="PF17917"/>
    </source>
</evidence>
<evidence type="ECO:0000256" key="3">
    <source>
        <dbReference type="ARBA" id="ARBA00022722"/>
    </source>
</evidence>
<accession>A0ABD2J8I9</accession>
<dbReference type="InterPro" id="IPR043502">
    <property type="entry name" value="DNA/RNA_pol_sf"/>
</dbReference>
<dbReference type="InterPro" id="IPR050951">
    <property type="entry name" value="Retrovirus_Pol_polyprotein"/>
</dbReference>
<feature type="region of interest" description="Disordered" evidence="7">
    <location>
        <begin position="437"/>
        <end position="465"/>
    </location>
</feature>
<protein>
    <recommendedName>
        <fullName evidence="8">Reverse transcriptase RNase H-like domain-containing protein</fullName>
    </recommendedName>
</protein>
<evidence type="ECO:0000313" key="10">
    <source>
        <dbReference type="Proteomes" id="UP001620645"/>
    </source>
</evidence>